<dbReference type="PANTHER" id="PTHR45928">
    <property type="entry name" value="RE38146P"/>
    <property type="match status" value="1"/>
</dbReference>
<feature type="repeat" description="Solcar" evidence="10">
    <location>
        <begin position="15"/>
        <end position="103"/>
    </location>
</feature>
<accession>A0A2G8SCR4</accession>
<evidence type="ECO:0000256" key="10">
    <source>
        <dbReference type="PROSITE-ProRule" id="PRU00282"/>
    </source>
</evidence>
<comment type="subcellular location">
    <subcellularLocation>
        <location evidence="1">Mitochondrion inner membrane</location>
        <topology evidence="1">Multi-pass membrane protein</topology>
    </subcellularLocation>
</comment>
<evidence type="ECO:0000313" key="12">
    <source>
        <dbReference type="EMBL" id="PIL31378.1"/>
    </source>
</evidence>
<keyword evidence="3 11" id="KW-0813">Transport</keyword>
<evidence type="ECO:0000256" key="1">
    <source>
        <dbReference type="ARBA" id="ARBA00004448"/>
    </source>
</evidence>
<dbReference type="InterPro" id="IPR018108">
    <property type="entry name" value="MCP_transmembrane"/>
</dbReference>
<dbReference type="STRING" id="1077348.A0A2G8SCR4"/>
<name>A0A2G8SCR4_9APHY</name>
<organism evidence="12 13">
    <name type="scientific">Ganoderma sinense ZZ0214-1</name>
    <dbReference type="NCBI Taxonomy" id="1077348"/>
    <lineage>
        <taxon>Eukaryota</taxon>
        <taxon>Fungi</taxon>
        <taxon>Dikarya</taxon>
        <taxon>Basidiomycota</taxon>
        <taxon>Agaricomycotina</taxon>
        <taxon>Agaricomycetes</taxon>
        <taxon>Polyporales</taxon>
        <taxon>Polyporaceae</taxon>
        <taxon>Ganoderma</taxon>
    </lineage>
</organism>
<proteinExistence type="inferred from homology"/>
<dbReference type="InterPro" id="IPR051508">
    <property type="entry name" value="Mito_Carrier_Antiporter"/>
</dbReference>
<keyword evidence="7" id="KW-1133">Transmembrane helix</keyword>
<evidence type="ECO:0000313" key="13">
    <source>
        <dbReference type="Proteomes" id="UP000230002"/>
    </source>
</evidence>
<keyword evidence="9 10" id="KW-0472">Membrane</keyword>
<feature type="repeat" description="Solcar" evidence="10">
    <location>
        <begin position="165"/>
        <end position="260"/>
    </location>
</feature>
<protein>
    <submittedName>
        <fullName evidence="12">Transporter</fullName>
    </submittedName>
</protein>
<evidence type="ECO:0000256" key="4">
    <source>
        <dbReference type="ARBA" id="ARBA00022692"/>
    </source>
</evidence>
<sequence length="269" mass="29265">MSASAPGSKPLSSAEGFICGGTAACVAVTVSNPAEVAKTRMQLQGELAKKGATKVYKNALDVIAKTWRNEGIRGVQRGLGPAAESPYALKYIYQAYSPVLPVGAQHYYKSSWDALKSIWRAEKFRGLVRGIDAAALRTAMGSSVQLPTYNWTKNQLISRGISRGDSLWTFLASSSVSGLCVLTMMQPTDTVLTRMYNQPTIQTPDGRHIGALYKNPLDCLWKTLKAEGPLGWYKGSTAHFLRIVPHTIVTLTANDIIVGLYKRVRDGQP</sequence>
<dbReference type="GO" id="GO:0005743">
    <property type="term" value="C:mitochondrial inner membrane"/>
    <property type="evidence" value="ECO:0007669"/>
    <property type="project" value="UniProtKB-SubCell"/>
</dbReference>
<comment type="similarity">
    <text evidence="2 11">Belongs to the mitochondrial carrier (TC 2.A.29) family.</text>
</comment>
<evidence type="ECO:0000256" key="11">
    <source>
        <dbReference type="RuleBase" id="RU000488"/>
    </source>
</evidence>
<evidence type="ECO:0000256" key="6">
    <source>
        <dbReference type="ARBA" id="ARBA00022792"/>
    </source>
</evidence>
<evidence type="ECO:0000256" key="3">
    <source>
        <dbReference type="ARBA" id="ARBA00022448"/>
    </source>
</evidence>
<gene>
    <name evidence="12" type="ORF">GSI_06078</name>
</gene>
<comment type="caution">
    <text evidence="12">The sequence shown here is derived from an EMBL/GenBank/DDBJ whole genome shotgun (WGS) entry which is preliminary data.</text>
</comment>
<dbReference type="Pfam" id="PF00153">
    <property type="entry name" value="Mito_carr"/>
    <property type="match status" value="3"/>
</dbReference>
<dbReference type="PROSITE" id="PS50920">
    <property type="entry name" value="SOLCAR"/>
    <property type="match status" value="2"/>
</dbReference>
<dbReference type="SUPFAM" id="SSF103506">
    <property type="entry name" value="Mitochondrial carrier"/>
    <property type="match status" value="1"/>
</dbReference>
<evidence type="ECO:0000256" key="2">
    <source>
        <dbReference type="ARBA" id="ARBA00006375"/>
    </source>
</evidence>
<evidence type="ECO:0000256" key="7">
    <source>
        <dbReference type="ARBA" id="ARBA00022989"/>
    </source>
</evidence>
<dbReference type="InterPro" id="IPR023395">
    <property type="entry name" value="MCP_dom_sf"/>
</dbReference>
<dbReference type="Proteomes" id="UP000230002">
    <property type="component" value="Unassembled WGS sequence"/>
</dbReference>
<dbReference type="AlphaFoldDB" id="A0A2G8SCR4"/>
<keyword evidence="5" id="KW-0677">Repeat</keyword>
<evidence type="ECO:0000256" key="9">
    <source>
        <dbReference type="ARBA" id="ARBA00023136"/>
    </source>
</evidence>
<keyword evidence="4 10" id="KW-0812">Transmembrane</keyword>
<dbReference type="PANTHER" id="PTHR45928:SF1">
    <property type="entry name" value="RE38146P"/>
    <property type="match status" value="1"/>
</dbReference>
<keyword evidence="13" id="KW-1185">Reference proteome</keyword>
<dbReference type="Gene3D" id="1.50.40.10">
    <property type="entry name" value="Mitochondrial carrier domain"/>
    <property type="match status" value="2"/>
</dbReference>
<keyword evidence="8" id="KW-0496">Mitochondrion</keyword>
<keyword evidence="6" id="KW-0999">Mitochondrion inner membrane</keyword>
<dbReference type="OrthoDB" id="6703404at2759"/>
<evidence type="ECO:0000256" key="5">
    <source>
        <dbReference type="ARBA" id="ARBA00022737"/>
    </source>
</evidence>
<evidence type="ECO:0000256" key="8">
    <source>
        <dbReference type="ARBA" id="ARBA00023128"/>
    </source>
</evidence>
<reference evidence="12 13" key="1">
    <citation type="journal article" date="2015" name="Sci. Rep.">
        <title>Chromosome-level genome map provides insights into diverse defense mechanisms in the medicinal fungus Ganoderma sinense.</title>
        <authorList>
            <person name="Zhu Y."/>
            <person name="Xu J."/>
            <person name="Sun C."/>
            <person name="Zhou S."/>
            <person name="Xu H."/>
            <person name="Nelson D.R."/>
            <person name="Qian J."/>
            <person name="Song J."/>
            <person name="Luo H."/>
            <person name="Xiang L."/>
            <person name="Li Y."/>
            <person name="Xu Z."/>
            <person name="Ji A."/>
            <person name="Wang L."/>
            <person name="Lu S."/>
            <person name="Hayward A."/>
            <person name="Sun W."/>
            <person name="Li X."/>
            <person name="Schwartz D.C."/>
            <person name="Wang Y."/>
            <person name="Chen S."/>
        </authorList>
    </citation>
    <scope>NUCLEOTIDE SEQUENCE [LARGE SCALE GENOMIC DNA]</scope>
    <source>
        <strain evidence="12 13">ZZ0214-1</strain>
    </source>
</reference>
<dbReference type="EMBL" id="AYKW01000012">
    <property type="protein sequence ID" value="PIL31378.1"/>
    <property type="molecule type" value="Genomic_DNA"/>
</dbReference>